<comment type="caution">
    <text evidence="2">The sequence shown here is derived from an EMBL/GenBank/DDBJ whole genome shotgun (WGS) entry which is preliminary data.</text>
</comment>
<dbReference type="Proteomes" id="UP000789901">
    <property type="component" value="Unassembled WGS sequence"/>
</dbReference>
<dbReference type="EMBL" id="CAJVQB010059913">
    <property type="protein sequence ID" value="CAG8839183.1"/>
    <property type="molecule type" value="Genomic_DNA"/>
</dbReference>
<feature type="region of interest" description="Disordered" evidence="1">
    <location>
        <begin position="1"/>
        <end position="24"/>
    </location>
</feature>
<evidence type="ECO:0000313" key="2">
    <source>
        <dbReference type="EMBL" id="CAG8839183.1"/>
    </source>
</evidence>
<sequence length="161" mass="18253">GILSEPANQTTLCNDTQKLPDESTKEVGPELVQVAIRVHGICINSAFFRKIKISKKYNSQVRRLHVAAPISSGDKGTEQELVNSDSDYQVSDDGYYVEKDKTTRQTNESLEENKYLGEEEQRLSLKSIKNKDDEILLSSEWDSDFSLEGRKKYSTDNKMAK</sequence>
<evidence type="ECO:0000313" key="3">
    <source>
        <dbReference type="Proteomes" id="UP000789901"/>
    </source>
</evidence>
<proteinExistence type="predicted"/>
<gene>
    <name evidence="2" type="ORF">GMARGA_LOCUS34333</name>
</gene>
<name>A0ABN7WRW8_GIGMA</name>
<feature type="non-terminal residue" evidence="2">
    <location>
        <position position="1"/>
    </location>
</feature>
<keyword evidence="3" id="KW-1185">Reference proteome</keyword>
<reference evidence="2 3" key="1">
    <citation type="submission" date="2021-06" db="EMBL/GenBank/DDBJ databases">
        <authorList>
            <person name="Kallberg Y."/>
            <person name="Tangrot J."/>
            <person name="Rosling A."/>
        </authorList>
    </citation>
    <scope>NUCLEOTIDE SEQUENCE [LARGE SCALE GENOMIC DNA]</scope>
    <source>
        <strain evidence="2 3">120-4 pot B 10/14</strain>
    </source>
</reference>
<evidence type="ECO:0000256" key="1">
    <source>
        <dbReference type="SAM" id="MobiDB-lite"/>
    </source>
</evidence>
<organism evidence="2 3">
    <name type="scientific">Gigaspora margarita</name>
    <dbReference type="NCBI Taxonomy" id="4874"/>
    <lineage>
        <taxon>Eukaryota</taxon>
        <taxon>Fungi</taxon>
        <taxon>Fungi incertae sedis</taxon>
        <taxon>Mucoromycota</taxon>
        <taxon>Glomeromycotina</taxon>
        <taxon>Glomeromycetes</taxon>
        <taxon>Diversisporales</taxon>
        <taxon>Gigasporaceae</taxon>
        <taxon>Gigaspora</taxon>
    </lineage>
</organism>
<accession>A0ABN7WRW8</accession>
<feature type="compositionally biased region" description="Polar residues" evidence="1">
    <location>
        <begin position="1"/>
        <end position="17"/>
    </location>
</feature>
<protein>
    <submittedName>
        <fullName evidence="2">968_t:CDS:1</fullName>
    </submittedName>
</protein>